<dbReference type="GO" id="GO:0051301">
    <property type="term" value="P:cell division"/>
    <property type="evidence" value="ECO:0007669"/>
    <property type="project" value="UniProtKB-KW"/>
</dbReference>
<dbReference type="OrthoDB" id="9800958at2"/>
<feature type="binding site" evidence="7">
    <location>
        <begin position="153"/>
        <end position="154"/>
    </location>
    <ligand>
        <name>UDP-N-acetyl-alpha-D-muramoyl-L-alanyl-D-glutamate</name>
        <dbReference type="ChEBI" id="CHEBI:83900"/>
    </ligand>
</feature>
<feature type="binding site" evidence="7">
    <location>
        <position position="455"/>
    </location>
    <ligand>
        <name>meso-2,6-diaminopimelate</name>
        <dbReference type="ChEBI" id="CHEBI:57791"/>
    </ligand>
</feature>
<dbReference type="NCBIfam" id="NF001126">
    <property type="entry name" value="PRK00139.1-4"/>
    <property type="match status" value="1"/>
</dbReference>
<keyword evidence="7" id="KW-0547">Nucleotide-binding</keyword>
<keyword evidence="4 7" id="KW-0573">Peptidoglycan synthesis</keyword>
<dbReference type="InterPro" id="IPR035911">
    <property type="entry name" value="MurE/MurF_N"/>
</dbReference>
<dbReference type="SUPFAM" id="SSF53244">
    <property type="entry name" value="MurD-like peptide ligases, peptide-binding domain"/>
    <property type="match status" value="1"/>
</dbReference>
<dbReference type="PANTHER" id="PTHR23135">
    <property type="entry name" value="MUR LIGASE FAMILY MEMBER"/>
    <property type="match status" value="1"/>
</dbReference>
<dbReference type="Pfam" id="PF02875">
    <property type="entry name" value="Mur_ligase_C"/>
    <property type="match status" value="1"/>
</dbReference>
<feature type="binding site" evidence="7">
    <location>
        <position position="188"/>
    </location>
    <ligand>
        <name>UDP-N-acetyl-alpha-D-muramoyl-L-alanyl-D-glutamate</name>
        <dbReference type="ChEBI" id="CHEBI:83900"/>
    </ligand>
</feature>
<dbReference type="InterPro" id="IPR004101">
    <property type="entry name" value="Mur_ligase_C"/>
</dbReference>
<feature type="binding site" evidence="7">
    <location>
        <position position="31"/>
    </location>
    <ligand>
        <name>UDP-N-acetyl-alpha-D-muramoyl-L-alanyl-D-glutamate</name>
        <dbReference type="ChEBI" id="CHEBI:83900"/>
    </ligand>
</feature>
<dbReference type="InterPro" id="IPR013221">
    <property type="entry name" value="Mur_ligase_cen"/>
</dbReference>
<evidence type="ECO:0000259" key="9">
    <source>
        <dbReference type="Pfam" id="PF01225"/>
    </source>
</evidence>
<keyword evidence="6 7" id="KW-0961">Cell wall biogenesis/degradation</keyword>
<dbReference type="GO" id="GO:0008765">
    <property type="term" value="F:UDP-N-acetylmuramoylalanyl-D-glutamate-2,6-diaminopimelate ligase activity"/>
    <property type="evidence" value="ECO:0007669"/>
    <property type="project" value="UniProtKB-UniRule"/>
</dbReference>
<evidence type="ECO:0000256" key="2">
    <source>
        <dbReference type="ARBA" id="ARBA00022618"/>
    </source>
</evidence>
<feature type="binding site" evidence="7">
    <location>
        <position position="382"/>
    </location>
    <ligand>
        <name>meso-2,6-diaminopimelate</name>
        <dbReference type="ChEBI" id="CHEBI:57791"/>
    </ligand>
</feature>
<comment type="catalytic activity">
    <reaction evidence="7">
        <text>UDP-N-acetyl-alpha-D-muramoyl-L-alanyl-D-glutamate + meso-2,6-diaminopimelate + ATP = UDP-N-acetyl-alpha-D-muramoyl-L-alanyl-gamma-D-glutamyl-meso-2,6-diaminopimelate + ADP + phosphate + H(+)</text>
        <dbReference type="Rhea" id="RHEA:23676"/>
        <dbReference type="ChEBI" id="CHEBI:15378"/>
        <dbReference type="ChEBI" id="CHEBI:30616"/>
        <dbReference type="ChEBI" id="CHEBI:43474"/>
        <dbReference type="ChEBI" id="CHEBI:57791"/>
        <dbReference type="ChEBI" id="CHEBI:83900"/>
        <dbReference type="ChEBI" id="CHEBI:83905"/>
        <dbReference type="ChEBI" id="CHEBI:456216"/>
        <dbReference type="EC" id="6.3.2.13"/>
    </reaction>
</comment>
<evidence type="ECO:0000256" key="4">
    <source>
        <dbReference type="ARBA" id="ARBA00022984"/>
    </source>
</evidence>
<evidence type="ECO:0000313" key="12">
    <source>
        <dbReference type="EMBL" id="SEM26200.1"/>
    </source>
</evidence>
<proteinExistence type="inferred from homology"/>
<dbReference type="InterPro" id="IPR036615">
    <property type="entry name" value="Mur_ligase_C_dom_sf"/>
</dbReference>
<organism evidence="12 13">
    <name type="scientific">Bosea lupini</name>
    <dbReference type="NCBI Taxonomy" id="1036779"/>
    <lineage>
        <taxon>Bacteria</taxon>
        <taxon>Pseudomonadati</taxon>
        <taxon>Pseudomonadota</taxon>
        <taxon>Alphaproteobacteria</taxon>
        <taxon>Hyphomicrobiales</taxon>
        <taxon>Boseaceae</taxon>
        <taxon>Bosea</taxon>
    </lineage>
</organism>
<dbReference type="GO" id="GO:0005524">
    <property type="term" value="F:ATP binding"/>
    <property type="evidence" value="ECO:0007669"/>
    <property type="project" value="UniProtKB-UniRule"/>
</dbReference>
<dbReference type="GO" id="GO:0000287">
    <property type="term" value="F:magnesium ion binding"/>
    <property type="evidence" value="ECO:0007669"/>
    <property type="project" value="UniProtKB-UniRule"/>
</dbReference>
<comment type="PTM">
    <text evidence="7">Carboxylation is probably crucial for Mg(2+) binding and, consequently, for the gamma-phosphate positioning of ATP.</text>
</comment>
<keyword evidence="7" id="KW-0067">ATP-binding</keyword>
<keyword evidence="7 12" id="KW-0436">Ligase</keyword>
<comment type="cofactor">
    <cofactor evidence="7">
        <name>Mg(2+)</name>
        <dbReference type="ChEBI" id="CHEBI:18420"/>
    </cofactor>
</comment>
<dbReference type="SUPFAM" id="SSF53623">
    <property type="entry name" value="MurD-like peptide ligases, catalytic domain"/>
    <property type="match status" value="1"/>
</dbReference>
<protein>
    <recommendedName>
        <fullName evidence="7">UDP-N-acetylmuramoyl-L-alanyl-D-glutamate--2,6-diaminopimelate ligase</fullName>
        <ecNumber evidence="7">6.3.2.13</ecNumber>
    </recommendedName>
    <alternativeName>
        <fullName evidence="7">Meso-A2pm-adding enzyme</fullName>
    </alternativeName>
    <alternativeName>
        <fullName evidence="7">Meso-diaminopimelate-adding enzyme</fullName>
    </alternativeName>
    <alternativeName>
        <fullName evidence="7">UDP-MurNAc-L-Ala-D-Glu:meso-diaminopimelate ligase</fullName>
    </alternativeName>
    <alternativeName>
        <fullName evidence="7">UDP-MurNAc-tripeptide synthetase</fullName>
    </alternativeName>
    <alternativeName>
        <fullName evidence="7">UDP-N-acetylmuramyl-tripeptide synthetase</fullName>
    </alternativeName>
</protein>
<sequence length="490" mass="50367">MTDTGFSLDQLFPGAFSEAGERRVSSVAFDSRKVLPGAAFVALAGAKADGARFISDAVQRGATAIVAGGPRPADLPPGIAYAQVADPRLALALAAARVHPRQPGTVVAVTGTSGKSSVAEFTRQIFMALGRKAASVGTIGIVTEAGADYGSLTTPDPLSLHASLDRLAGEGVTHLAMEASSHGLDQHRLDGVRLSAGAFLNLGRDHLDYHPSVEDYLAAKLRLWTLLPAGAPVVINRDEPYADKAEAAAKAGGHPVIGIGRGGDRLKLLGVAREGFLQRLTVEVDGVATEVVLPMVGDYMAGNALVAAGLAIATGEDPMASVQAVAGLKGVPGRLDRVAEHNGGLVVVDYAHKPDALAAVLKTLRPYASGRLICVFGCGGDRDRGKRPLMGGIAADGADIAIVTDDNPRSEDPAAIRAEVLAAAPERLREIGDRAEAIEAGVAMLQPGDVLVVAGKGHESGQIIGDRTLPFSDHEVVREAIAALAGGRQG</sequence>
<feature type="binding site" evidence="7">
    <location>
        <position position="459"/>
    </location>
    <ligand>
        <name>meso-2,6-diaminopimelate</name>
        <dbReference type="ChEBI" id="CHEBI:57791"/>
    </ligand>
</feature>
<feature type="domain" description="Mur ligase N-terminal catalytic" evidence="9">
    <location>
        <begin position="24"/>
        <end position="71"/>
    </location>
</feature>
<evidence type="ECO:0000259" key="10">
    <source>
        <dbReference type="Pfam" id="PF02875"/>
    </source>
</evidence>
<dbReference type="Pfam" id="PF01225">
    <property type="entry name" value="Mur_ligase"/>
    <property type="match status" value="1"/>
</dbReference>
<dbReference type="Gene3D" id="3.40.1390.10">
    <property type="entry name" value="MurE/MurF, N-terminal domain"/>
    <property type="match status" value="1"/>
</dbReference>
<keyword evidence="3 7" id="KW-0133">Cell shape</keyword>
<keyword evidence="5 7" id="KW-0131">Cell cycle</keyword>
<feature type="binding site" evidence="7">
    <location>
        <begin position="406"/>
        <end position="409"/>
    </location>
    <ligand>
        <name>meso-2,6-diaminopimelate</name>
        <dbReference type="ChEBI" id="CHEBI:57791"/>
    </ligand>
</feature>
<dbReference type="InterPro" id="IPR000713">
    <property type="entry name" value="Mur_ligase_N"/>
</dbReference>
<reference evidence="13" key="1">
    <citation type="submission" date="2016-10" db="EMBL/GenBank/DDBJ databases">
        <authorList>
            <person name="Varghese N."/>
            <person name="Submissions S."/>
        </authorList>
    </citation>
    <scope>NUCLEOTIDE SEQUENCE [LARGE SCALE GENOMIC DNA]</scope>
    <source>
        <strain evidence="13">LMG 26383,CCUG 61248,R- 45681</strain>
    </source>
</reference>
<comment type="pathway">
    <text evidence="7 8">Cell wall biogenesis; peptidoglycan biosynthesis.</text>
</comment>
<dbReference type="UniPathway" id="UPA00219"/>
<dbReference type="EMBL" id="FOAN01000009">
    <property type="protein sequence ID" value="SEM26200.1"/>
    <property type="molecule type" value="Genomic_DNA"/>
</dbReference>
<evidence type="ECO:0000256" key="3">
    <source>
        <dbReference type="ARBA" id="ARBA00022960"/>
    </source>
</evidence>
<feature type="binding site" evidence="7">
    <location>
        <begin position="111"/>
        <end position="117"/>
    </location>
    <ligand>
        <name>ATP</name>
        <dbReference type="ChEBI" id="CHEBI:30616"/>
    </ligand>
</feature>
<dbReference type="InterPro" id="IPR005761">
    <property type="entry name" value="UDP-N-AcMur-Glu-dNH2Pim_ligase"/>
</dbReference>
<keyword evidence="7" id="KW-0963">Cytoplasm</keyword>
<dbReference type="GO" id="GO:0005737">
    <property type="term" value="C:cytoplasm"/>
    <property type="evidence" value="ECO:0007669"/>
    <property type="project" value="UniProtKB-SubCell"/>
</dbReference>
<dbReference type="PANTHER" id="PTHR23135:SF4">
    <property type="entry name" value="UDP-N-ACETYLMURAMOYL-L-ALANYL-D-GLUTAMATE--2,6-DIAMINOPIMELATE LIGASE MURE HOMOLOG, CHLOROPLASTIC"/>
    <property type="match status" value="1"/>
</dbReference>
<dbReference type="Pfam" id="PF08245">
    <property type="entry name" value="Mur_ligase_M"/>
    <property type="match status" value="1"/>
</dbReference>
<evidence type="ECO:0000313" key="13">
    <source>
        <dbReference type="Proteomes" id="UP000199664"/>
    </source>
</evidence>
<dbReference type="HAMAP" id="MF_00208">
    <property type="entry name" value="MurE"/>
    <property type="match status" value="1"/>
</dbReference>
<dbReference type="Proteomes" id="UP000199664">
    <property type="component" value="Unassembled WGS sequence"/>
</dbReference>
<dbReference type="SUPFAM" id="SSF63418">
    <property type="entry name" value="MurE/MurF N-terminal domain"/>
    <property type="match status" value="1"/>
</dbReference>
<dbReference type="InterPro" id="IPR036565">
    <property type="entry name" value="Mur-like_cat_sf"/>
</dbReference>
<feature type="binding site" evidence="7">
    <location>
        <position position="186"/>
    </location>
    <ligand>
        <name>UDP-N-acetyl-alpha-D-muramoyl-L-alanyl-D-glutamate</name>
        <dbReference type="ChEBI" id="CHEBI:83900"/>
    </ligand>
</feature>
<accession>A0A1H7WX49</accession>
<dbReference type="Gene3D" id="3.40.1190.10">
    <property type="entry name" value="Mur-like, catalytic domain"/>
    <property type="match status" value="1"/>
</dbReference>
<dbReference type="GO" id="GO:0071555">
    <property type="term" value="P:cell wall organization"/>
    <property type="evidence" value="ECO:0007669"/>
    <property type="project" value="UniProtKB-KW"/>
</dbReference>
<evidence type="ECO:0000256" key="6">
    <source>
        <dbReference type="ARBA" id="ARBA00023316"/>
    </source>
</evidence>
<comment type="caution">
    <text evidence="7">Lacks conserved residue(s) required for the propagation of feature annotation.</text>
</comment>
<keyword evidence="2 7" id="KW-0132">Cell division</keyword>
<dbReference type="EC" id="6.3.2.13" evidence="7"/>
<keyword evidence="7" id="KW-0460">Magnesium</keyword>
<evidence type="ECO:0000256" key="5">
    <source>
        <dbReference type="ARBA" id="ARBA00023306"/>
    </source>
</evidence>
<keyword evidence="13" id="KW-1185">Reference proteome</keyword>
<dbReference type="GO" id="GO:0009252">
    <property type="term" value="P:peptidoglycan biosynthetic process"/>
    <property type="evidence" value="ECO:0007669"/>
    <property type="project" value="UniProtKB-UniRule"/>
</dbReference>
<evidence type="ECO:0000256" key="8">
    <source>
        <dbReference type="RuleBase" id="RU004135"/>
    </source>
</evidence>
<dbReference type="RefSeq" id="WP_091840412.1">
    <property type="nucleotide sequence ID" value="NZ_FOAN01000009.1"/>
</dbReference>
<dbReference type="STRING" id="1036779.SAMN04515666_10972"/>
<feature type="domain" description="Mur ligase C-terminal" evidence="10">
    <location>
        <begin position="333"/>
        <end position="457"/>
    </location>
</feature>
<dbReference type="AlphaFoldDB" id="A0A1H7WX49"/>
<comment type="subcellular location">
    <subcellularLocation>
        <location evidence="7 8">Cytoplasm</location>
    </subcellularLocation>
</comment>
<comment type="similarity">
    <text evidence="1 7">Belongs to the MurCDEF family. MurE subfamily.</text>
</comment>
<dbReference type="Gene3D" id="3.90.190.20">
    <property type="entry name" value="Mur ligase, C-terminal domain"/>
    <property type="match status" value="1"/>
</dbReference>
<comment type="function">
    <text evidence="7">Catalyzes the addition of meso-diaminopimelic acid to the nucleotide precursor UDP-N-acetylmuramoyl-L-alanyl-D-glutamate (UMAG) in the biosynthesis of bacterial cell-wall peptidoglycan.</text>
</comment>
<evidence type="ECO:0000259" key="11">
    <source>
        <dbReference type="Pfam" id="PF08245"/>
    </source>
</evidence>
<dbReference type="NCBIfam" id="TIGR01085">
    <property type="entry name" value="murE"/>
    <property type="match status" value="1"/>
</dbReference>
<evidence type="ECO:0000256" key="1">
    <source>
        <dbReference type="ARBA" id="ARBA00005898"/>
    </source>
</evidence>
<feature type="domain" description="Mur ligase central" evidence="11">
    <location>
        <begin position="109"/>
        <end position="311"/>
    </location>
</feature>
<evidence type="ECO:0000256" key="7">
    <source>
        <dbReference type="HAMAP-Rule" id="MF_00208"/>
    </source>
</evidence>
<feature type="modified residue" description="N6-carboxylysine" evidence="7">
    <location>
        <position position="220"/>
    </location>
</feature>
<dbReference type="NCBIfam" id="NF001124">
    <property type="entry name" value="PRK00139.1-2"/>
    <property type="match status" value="1"/>
</dbReference>
<name>A0A1H7WX49_9HYPH</name>
<feature type="short sequence motif" description="Meso-diaminopimelate recognition motif" evidence="7">
    <location>
        <begin position="406"/>
        <end position="409"/>
    </location>
</feature>
<feature type="binding site" evidence="7">
    <location>
        <position position="180"/>
    </location>
    <ligand>
        <name>UDP-N-acetyl-alpha-D-muramoyl-L-alanyl-D-glutamate</name>
        <dbReference type="ChEBI" id="CHEBI:83900"/>
    </ligand>
</feature>
<dbReference type="GO" id="GO:0008360">
    <property type="term" value="P:regulation of cell shape"/>
    <property type="evidence" value="ECO:0007669"/>
    <property type="project" value="UniProtKB-KW"/>
</dbReference>
<gene>
    <name evidence="7" type="primary">murE</name>
    <name evidence="12" type="ORF">SAMN04515666_10972</name>
</gene>